<proteinExistence type="predicted"/>
<evidence type="ECO:0000259" key="1">
    <source>
        <dbReference type="PROSITE" id="PS50943"/>
    </source>
</evidence>
<dbReference type="SUPFAM" id="SSF47413">
    <property type="entry name" value="lambda repressor-like DNA-binding domains"/>
    <property type="match status" value="1"/>
</dbReference>
<reference evidence="2" key="1">
    <citation type="submission" date="2019-08" db="EMBL/GenBank/DDBJ databases">
        <authorList>
            <person name="Kucharzyk K."/>
            <person name="Murdoch R.W."/>
            <person name="Higgins S."/>
            <person name="Loffler F."/>
        </authorList>
    </citation>
    <scope>NUCLEOTIDE SEQUENCE</scope>
</reference>
<evidence type="ECO:0000313" key="2">
    <source>
        <dbReference type="EMBL" id="MPM35417.1"/>
    </source>
</evidence>
<sequence length="188" mass="21669">MSVALTAGAQTHTKFKDPVVPITFVCGMIEKMRNGVIVLSEVERFQGASGEVTTQTLLERLRAGQSITEFFLENQDAIYDFPLNECLKEYILQKHVPSAKLIRESGMNRRYYYDILSGKRRPDQNYVLRLLLALQAPTADVQWLLRCARYPLLYVRNRRDAVILYAIEHTLSIKECNRMLENLGLEEI</sequence>
<feature type="domain" description="HTH cro/C1-type" evidence="1">
    <location>
        <begin position="103"/>
        <end position="141"/>
    </location>
</feature>
<comment type="caution">
    <text evidence="2">The sequence shown here is derived from an EMBL/GenBank/DDBJ whole genome shotgun (WGS) entry which is preliminary data.</text>
</comment>
<protein>
    <recommendedName>
        <fullName evidence="1">HTH cro/C1-type domain-containing protein</fullName>
    </recommendedName>
</protein>
<dbReference type="InterPro" id="IPR010982">
    <property type="entry name" value="Lambda_DNA-bd_dom_sf"/>
</dbReference>
<dbReference type="EMBL" id="VSSQ01007279">
    <property type="protein sequence ID" value="MPM35417.1"/>
    <property type="molecule type" value="Genomic_DNA"/>
</dbReference>
<dbReference type="GO" id="GO:0003677">
    <property type="term" value="F:DNA binding"/>
    <property type="evidence" value="ECO:0007669"/>
    <property type="project" value="InterPro"/>
</dbReference>
<gene>
    <name evidence="2" type="ORF">SDC9_82009</name>
</gene>
<dbReference type="AlphaFoldDB" id="A0A644Z474"/>
<organism evidence="2">
    <name type="scientific">bioreactor metagenome</name>
    <dbReference type="NCBI Taxonomy" id="1076179"/>
    <lineage>
        <taxon>unclassified sequences</taxon>
        <taxon>metagenomes</taxon>
        <taxon>ecological metagenomes</taxon>
    </lineage>
</organism>
<dbReference type="InterPro" id="IPR001387">
    <property type="entry name" value="Cro/C1-type_HTH"/>
</dbReference>
<dbReference type="CDD" id="cd00093">
    <property type="entry name" value="HTH_XRE"/>
    <property type="match status" value="1"/>
</dbReference>
<accession>A0A644Z474</accession>
<name>A0A644Z474_9ZZZZ</name>
<dbReference type="PROSITE" id="PS50943">
    <property type="entry name" value="HTH_CROC1"/>
    <property type="match status" value="1"/>
</dbReference>